<dbReference type="AlphaFoldDB" id="A0A0P8X6A2"/>
<dbReference type="InterPro" id="IPR007801">
    <property type="entry name" value="MbnB/TglH/ChrH"/>
</dbReference>
<dbReference type="OrthoDB" id="9763101at2"/>
<accession>A0A0P8X6A2</accession>
<evidence type="ECO:0000256" key="1">
    <source>
        <dbReference type="HAMAP-Rule" id="MF_00697"/>
    </source>
</evidence>
<dbReference type="Pfam" id="PF05114">
    <property type="entry name" value="MbnB_TglH_ChrH"/>
    <property type="match status" value="1"/>
</dbReference>
<protein>
    <recommendedName>
        <fullName evidence="1">UPF0276 protein AN403_5707</fullName>
    </recommendedName>
</protein>
<dbReference type="PATRIC" id="fig|294.162.peg.588"/>
<gene>
    <name evidence="2" type="ORF">AN403_5707</name>
</gene>
<dbReference type="RefSeq" id="WP_057396049.1">
    <property type="nucleotide sequence ID" value="NZ_LJXB01000050.1"/>
</dbReference>
<dbReference type="Gene3D" id="3.20.20.150">
    <property type="entry name" value="Divalent-metal-dependent TIM barrel enzymes"/>
    <property type="match status" value="1"/>
</dbReference>
<evidence type="ECO:0000313" key="3">
    <source>
        <dbReference type="Proteomes" id="UP000050349"/>
    </source>
</evidence>
<dbReference type="PANTHER" id="PTHR42194:SF1">
    <property type="entry name" value="UPF0276 PROTEIN HI_1600"/>
    <property type="match status" value="1"/>
</dbReference>
<comment type="similarity">
    <text evidence="1">Belongs to the UPF0276 family.</text>
</comment>
<reference evidence="2 3" key="1">
    <citation type="submission" date="2015-09" db="EMBL/GenBank/DDBJ databases">
        <authorList>
            <person name="Jackson K.R."/>
            <person name="Lunt B.L."/>
            <person name="Fisher J.N.B."/>
            <person name="Gardner A.V."/>
            <person name="Bailey M.E."/>
            <person name="Deus L.M."/>
            <person name="Earl A.S."/>
            <person name="Gibby P.D."/>
            <person name="Hartmann K.A."/>
            <person name="Liu J.E."/>
            <person name="Manci A.M."/>
            <person name="Nielsen D.A."/>
            <person name="Solomon M.B."/>
            <person name="Breakwell D.P."/>
            <person name="Burnett S.H."/>
            <person name="Grose J.H."/>
        </authorList>
    </citation>
    <scope>NUCLEOTIDE SEQUENCE [LARGE SCALE GENOMIC DNA]</scope>
    <source>
        <strain evidence="2 3">S613</strain>
    </source>
</reference>
<comment type="caution">
    <text evidence="2">The sequence shown here is derived from an EMBL/GenBank/DDBJ whole genome shotgun (WGS) entry which is preliminary data.</text>
</comment>
<name>A0A0P8X6A2_PSEFL</name>
<proteinExistence type="inferred from homology"/>
<sequence length="296" mass="32287">MSLSHSGRCVTSGSIPPSAGVGLRFPHHQVFVDTRPPVGWLEVHAENYMGGGTPLRYLETLRCDYPVSFHGIGLSLGSADGLDPIHLERLCLASERIEPGLISEHLSWSVVGQTYLADLLPLPMTEEALDVVCQHVEQAQTRLGRRILVENPSTYLQFSHSTIPEWEFLSTVATRTGCGILCDVNNIYVSAQNHGWDASAYLRALPPAAIGEIHLAGHSVVALESGAMLRIDDHGSRVAPAVWGLYEEALARFGPIPTLIEWDTHIPSLDVLIEEATHAECYLAHSAQRNDHAVLA</sequence>
<dbReference type="HAMAP" id="MF_00697">
    <property type="entry name" value="UPF0276"/>
    <property type="match status" value="1"/>
</dbReference>
<dbReference type="EMBL" id="LJXB01000050">
    <property type="protein sequence ID" value="KPU61640.1"/>
    <property type="molecule type" value="Genomic_DNA"/>
</dbReference>
<dbReference type="NCBIfam" id="NF003818">
    <property type="entry name" value="PRK05409.1"/>
    <property type="match status" value="1"/>
</dbReference>
<organism evidence="2 3">
    <name type="scientific">Pseudomonas fluorescens</name>
    <dbReference type="NCBI Taxonomy" id="294"/>
    <lineage>
        <taxon>Bacteria</taxon>
        <taxon>Pseudomonadati</taxon>
        <taxon>Pseudomonadota</taxon>
        <taxon>Gammaproteobacteria</taxon>
        <taxon>Pseudomonadales</taxon>
        <taxon>Pseudomonadaceae</taxon>
        <taxon>Pseudomonas</taxon>
    </lineage>
</organism>
<dbReference type="PANTHER" id="PTHR42194">
    <property type="entry name" value="UPF0276 PROTEIN HI_1600"/>
    <property type="match status" value="1"/>
</dbReference>
<dbReference type="Proteomes" id="UP000050349">
    <property type="component" value="Unassembled WGS sequence"/>
</dbReference>
<evidence type="ECO:0000313" key="2">
    <source>
        <dbReference type="EMBL" id="KPU61640.1"/>
    </source>
</evidence>